<gene>
    <name evidence="2" type="ORF">A2W05_09910</name>
</gene>
<dbReference type="Pfam" id="PF19502">
    <property type="entry name" value="DUF6036"/>
    <property type="match status" value="1"/>
</dbReference>
<dbReference type="InterPro" id="IPR043519">
    <property type="entry name" value="NT_sf"/>
</dbReference>
<evidence type="ECO:0000313" key="2">
    <source>
        <dbReference type="EMBL" id="OGL47826.1"/>
    </source>
</evidence>
<protein>
    <recommendedName>
        <fullName evidence="1">DUF6036 domain-containing protein</fullName>
    </recommendedName>
</protein>
<dbReference type="EMBL" id="MGDE01000005">
    <property type="protein sequence ID" value="OGL47826.1"/>
    <property type="molecule type" value="Genomic_DNA"/>
</dbReference>
<sequence>MFEEIISRIASALKNRHIPYMIIGGQAVLLYGEPRFTRDIDITLGVNVDSLEEVLSIAKELSLKSLPQDIISFVSQTMVLPVLDEASSIRIDFIFSFTSYEAEAIKRARKISLMGKEVTFASPEDVIIHKIFASRPRDLEDVRTIILKNPEIDVQYIRNWLTEFDKASDDKDFQKTFEEILREAE</sequence>
<dbReference type="Gene3D" id="3.30.460.40">
    <property type="match status" value="1"/>
</dbReference>
<accession>A0A1F7S1Z8</accession>
<reference evidence="2 3" key="1">
    <citation type="journal article" date="2016" name="Nat. Commun.">
        <title>Thousands of microbial genomes shed light on interconnected biogeochemical processes in an aquifer system.</title>
        <authorList>
            <person name="Anantharaman K."/>
            <person name="Brown C.T."/>
            <person name="Hug L.A."/>
            <person name="Sharon I."/>
            <person name="Castelle C.J."/>
            <person name="Probst A.J."/>
            <person name="Thomas B.C."/>
            <person name="Singh A."/>
            <person name="Wilkins M.J."/>
            <person name="Karaoz U."/>
            <person name="Brodie E.L."/>
            <person name="Williams K.H."/>
            <person name="Hubbard S.S."/>
            <person name="Banfield J.F."/>
        </authorList>
    </citation>
    <scope>NUCLEOTIDE SEQUENCE [LARGE SCALE GENOMIC DNA]</scope>
</reference>
<organism evidence="2 3">
    <name type="scientific">Candidatus Schekmanbacteria bacterium RBG_16_38_10</name>
    <dbReference type="NCBI Taxonomy" id="1817879"/>
    <lineage>
        <taxon>Bacteria</taxon>
        <taxon>Candidatus Schekmaniibacteriota</taxon>
    </lineage>
</organism>
<feature type="domain" description="DUF6036" evidence="1">
    <location>
        <begin position="14"/>
        <end position="170"/>
    </location>
</feature>
<evidence type="ECO:0000313" key="3">
    <source>
        <dbReference type="Proteomes" id="UP000178797"/>
    </source>
</evidence>
<dbReference type="InterPro" id="IPR045792">
    <property type="entry name" value="DUF6036"/>
</dbReference>
<comment type="caution">
    <text evidence="2">The sequence shown here is derived from an EMBL/GenBank/DDBJ whole genome shotgun (WGS) entry which is preliminary data.</text>
</comment>
<dbReference type="SUPFAM" id="SSF81301">
    <property type="entry name" value="Nucleotidyltransferase"/>
    <property type="match status" value="1"/>
</dbReference>
<name>A0A1F7S1Z8_9BACT</name>
<evidence type="ECO:0000259" key="1">
    <source>
        <dbReference type="Pfam" id="PF19502"/>
    </source>
</evidence>
<proteinExistence type="predicted"/>
<dbReference type="AlphaFoldDB" id="A0A1F7S1Z8"/>
<dbReference type="Proteomes" id="UP000178797">
    <property type="component" value="Unassembled WGS sequence"/>
</dbReference>